<evidence type="ECO:0000256" key="7">
    <source>
        <dbReference type="ARBA" id="ARBA00024799"/>
    </source>
</evidence>
<dbReference type="GO" id="GO:0005524">
    <property type="term" value="F:ATP binding"/>
    <property type="evidence" value="ECO:0007669"/>
    <property type="project" value="UniProtKB-KW"/>
</dbReference>
<reference evidence="12" key="1">
    <citation type="submission" date="2020-08" db="EMBL/GenBank/DDBJ databases">
        <title>Genome public.</title>
        <authorList>
            <person name="Liu C."/>
            <person name="Sun Q."/>
        </authorList>
    </citation>
    <scope>NUCLEOTIDE SEQUENCE</scope>
    <source>
        <strain evidence="12">NSJ-31</strain>
    </source>
</reference>
<feature type="domain" description="Asn/Gln amidotransferase" evidence="11">
    <location>
        <begin position="329"/>
        <end position="473"/>
    </location>
</feature>
<dbReference type="NCBIfam" id="TIGR00133">
    <property type="entry name" value="gatB"/>
    <property type="match status" value="1"/>
</dbReference>
<dbReference type="Pfam" id="PF02637">
    <property type="entry name" value="GatB_Yqey"/>
    <property type="match status" value="1"/>
</dbReference>
<keyword evidence="4 10" id="KW-0547">Nucleotide-binding</keyword>
<dbReference type="EMBL" id="JACRST010000001">
    <property type="protein sequence ID" value="MBC8545641.1"/>
    <property type="molecule type" value="Genomic_DNA"/>
</dbReference>
<comment type="function">
    <text evidence="7 10">Allows the formation of correctly charged Asn-tRNA(Asn) or Gln-tRNA(Gln) through the transamidation of misacylated Asp-tRNA(Asn) or Glu-tRNA(Gln) in organisms which lack either or both of asparaginyl-tRNA or glutaminyl-tRNA synthetases. The reaction takes place in the presence of glutamine and ATP through an activated phospho-Asp-tRNA(Asn) or phospho-Glu-tRNA(Gln).</text>
</comment>
<gene>
    <name evidence="10 12" type="primary">gatB</name>
    <name evidence="12" type="ORF">H8711_01645</name>
</gene>
<dbReference type="InterPro" id="IPR004413">
    <property type="entry name" value="GatB"/>
</dbReference>
<evidence type="ECO:0000256" key="3">
    <source>
        <dbReference type="ARBA" id="ARBA00022598"/>
    </source>
</evidence>
<evidence type="ECO:0000256" key="8">
    <source>
        <dbReference type="ARBA" id="ARBA00047380"/>
    </source>
</evidence>
<proteinExistence type="inferred from homology"/>
<dbReference type="PANTHER" id="PTHR11659">
    <property type="entry name" value="GLUTAMYL-TRNA GLN AMIDOTRANSFERASE SUBUNIT B MITOCHONDRIAL AND PROKARYOTIC PET112-RELATED"/>
    <property type="match status" value="1"/>
</dbReference>
<dbReference type="AlphaFoldDB" id="A0A926DVT6"/>
<comment type="caution">
    <text evidence="12">The sequence shown here is derived from an EMBL/GenBank/DDBJ whole genome shotgun (WGS) entry which is preliminary data.</text>
</comment>
<dbReference type="InterPro" id="IPR017959">
    <property type="entry name" value="Asn/Gln-tRNA_amidoTrfase_suB/E"/>
</dbReference>
<keyword evidence="5 10" id="KW-0067">ATP-binding</keyword>
<dbReference type="SMART" id="SM00845">
    <property type="entry name" value="GatB_Yqey"/>
    <property type="match status" value="1"/>
</dbReference>
<dbReference type="Pfam" id="PF02934">
    <property type="entry name" value="GatB_N"/>
    <property type="match status" value="1"/>
</dbReference>
<evidence type="ECO:0000259" key="11">
    <source>
        <dbReference type="SMART" id="SM00845"/>
    </source>
</evidence>
<dbReference type="NCBIfam" id="NF004014">
    <property type="entry name" value="PRK05477.1-4"/>
    <property type="match status" value="1"/>
</dbReference>
<dbReference type="InterPro" id="IPR006075">
    <property type="entry name" value="Asn/Gln-tRNA_Trfase_suB/E_cat"/>
</dbReference>
<evidence type="ECO:0000256" key="1">
    <source>
        <dbReference type="ARBA" id="ARBA00005306"/>
    </source>
</evidence>
<dbReference type="InterPro" id="IPR014746">
    <property type="entry name" value="Gln_synth/guanido_kin_cat_dom"/>
</dbReference>
<evidence type="ECO:0000256" key="2">
    <source>
        <dbReference type="ARBA" id="ARBA00011123"/>
    </source>
</evidence>
<evidence type="ECO:0000256" key="5">
    <source>
        <dbReference type="ARBA" id="ARBA00022840"/>
    </source>
</evidence>
<comment type="subunit">
    <text evidence="2 10">Heterotrimer of A, B and C subunits.</text>
</comment>
<dbReference type="GO" id="GO:0006412">
    <property type="term" value="P:translation"/>
    <property type="evidence" value="ECO:0007669"/>
    <property type="project" value="UniProtKB-UniRule"/>
</dbReference>
<dbReference type="Proteomes" id="UP000653127">
    <property type="component" value="Unassembled WGS sequence"/>
</dbReference>
<evidence type="ECO:0000313" key="13">
    <source>
        <dbReference type="Proteomes" id="UP000653127"/>
    </source>
</evidence>
<protein>
    <recommendedName>
        <fullName evidence="10">Aspartyl/glutamyl-tRNA(Asn/Gln) amidotransferase subunit B</fullName>
        <shortName evidence="10">Asp/Glu-ADT subunit B</shortName>
        <ecNumber evidence="10">6.3.5.-</ecNumber>
    </recommendedName>
</protein>
<dbReference type="HAMAP" id="MF_00121">
    <property type="entry name" value="GatB"/>
    <property type="match status" value="1"/>
</dbReference>
<dbReference type="InterPro" id="IPR017958">
    <property type="entry name" value="Gln-tRNA_amidoTrfase_suB_CS"/>
</dbReference>
<evidence type="ECO:0000313" key="12">
    <source>
        <dbReference type="EMBL" id="MBC8545641.1"/>
    </source>
</evidence>
<sequence>MNTSAYEMVIGLEVHVELKTRTKIFCECSTAFGAEPNTQCCPVCMGMPGTLPVLNKQVVRYAVKAGLATHCSIARYSKQDRKNYFYPDLPKAYQISQYDLPLCSGGWLDIEGENGPKRIGITRIHIEEDAGKLVHKEGGGTLCDYNRCGVPLIEIVSEPDIRSAAEAAAYLRKLRAIMLYVGVSDCKMQEGSLRCDVNLSVRKKGSQTLGTRTEMKNLNSFQFIQKAIEYEFQRQVEAVEAGEEIVQETRRFDQATGKTFSMRKKEDANDYRYFPDPDLVPIVLSQEVLAAIGEEIPELPDARKQEYVERYGLTAGDAEALVNERAVADYFEAAAASTKAPKLLANLITSEVFRLLAPEQTDIPIAPEHLATLADLLADERLGSAAGKKLVSLMWHQDADPVGLAEEHQLWQISDEEALRPAALRAVEENARAAADYKKGKSSAIQTLIGQVMRATGGRANPVVTRALLEKLLEE</sequence>
<dbReference type="Gene3D" id="1.10.10.410">
    <property type="match status" value="1"/>
</dbReference>
<evidence type="ECO:0000256" key="10">
    <source>
        <dbReference type="HAMAP-Rule" id="MF_00121"/>
    </source>
</evidence>
<dbReference type="RefSeq" id="WP_249281793.1">
    <property type="nucleotide sequence ID" value="NZ_JACRST010000001.1"/>
</dbReference>
<dbReference type="FunFam" id="1.10.10.410:FF:000001">
    <property type="entry name" value="Aspartyl/glutamyl-tRNA(Asn/Gln) amidotransferase subunit B"/>
    <property type="match status" value="1"/>
</dbReference>
<comment type="similarity">
    <text evidence="1 10">Belongs to the GatB/GatE family. GatB subfamily.</text>
</comment>
<comment type="catalytic activity">
    <reaction evidence="8 10">
        <text>L-aspartyl-tRNA(Asn) + L-glutamine + ATP + H2O = L-asparaginyl-tRNA(Asn) + L-glutamate + ADP + phosphate + 2 H(+)</text>
        <dbReference type="Rhea" id="RHEA:14513"/>
        <dbReference type="Rhea" id="RHEA-COMP:9674"/>
        <dbReference type="Rhea" id="RHEA-COMP:9677"/>
        <dbReference type="ChEBI" id="CHEBI:15377"/>
        <dbReference type="ChEBI" id="CHEBI:15378"/>
        <dbReference type="ChEBI" id="CHEBI:29985"/>
        <dbReference type="ChEBI" id="CHEBI:30616"/>
        <dbReference type="ChEBI" id="CHEBI:43474"/>
        <dbReference type="ChEBI" id="CHEBI:58359"/>
        <dbReference type="ChEBI" id="CHEBI:78515"/>
        <dbReference type="ChEBI" id="CHEBI:78516"/>
        <dbReference type="ChEBI" id="CHEBI:456216"/>
    </reaction>
</comment>
<dbReference type="SUPFAM" id="SSF55931">
    <property type="entry name" value="Glutamine synthetase/guanido kinase"/>
    <property type="match status" value="1"/>
</dbReference>
<keyword evidence="6 10" id="KW-0648">Protein biosynthesis</keyword>
<name>A0A926DVT6_9FIRM</name>
<evidence type="ECO:0000256" key="6">
    <source>
        <dbReference type="ARBA" id="ARBA00022917"/>
    </source>
</evidence>
<dbReference type="SUPFAM" id="SSF89095">
    <property type="entry name" value="GatB/YqeY motif"/>
    <property type="match status" value="1"/>
</dbReference>
<keyword evidence="13" id="KW-1185">Reference proteome</keyword>
<evidence type="ECO:0000256" key="4">
    <source>
        <dbReference type="ARBA" id="ARBA00022741"/>
    </source>
</evidence>
<dbReference type="InterPro" id="IPR003789">
    <property type="entry name" value="Asn/Gln_tRNA_amidoTrase-B-like"/>
</dbReference>
<dbReference type="EC" id="6.3.5.-" evidence="10"/>
<dbReference type="InterPro" id="IPR023168">
    <property type="entry name" value="GatB_Yqey_C_2"/>
</dbReference>
<organism evidence="12 13">
    <name type="scientific">Ligaoa zhengdingensis</name>
    <dbReference type="NCBI Taxonomy" id="2763658"/>
    <lineage>
        <taxon>Bacteria</taxon>
        <taxon>Bacillati</taxon>
        <taxon>Bacillota</taxon>
        <taxon>Clostridia</taxon>
        <taxon>Eubacteriales</taxon>
        <taxon>Oscillospiraceae</taxon>
        <taxon>Ligaoa</taxon>
    </lineage>
</organism>
<evidence type="ECO:0000256" key="9">
    <source>
        <dbReference type="ARBA" id="ARBA00047913"/>
    </source>
</evidence>
<dbReference type="NCBIfam" id="NF004012">
    <property type="entry name" value="PRK05477.1-2"/>
    <property type="match status" value="1"/>
</dbReference>
<accession>A0A926DVT6</accession>
<dbReference type="InterPro" id="IPR018027">
    <property type="entry name" value="Asn/Gln_amidotransferase"/>
</dbReference>
<dbReference type="PROSITE" id="PS01234">
    <property type="entry name" value="GATB"/>
    <property type="match status" value="1"/>
</dbReference>
<dbReference type="Gene3D" id="1.10.150.380">
    <property type="entry name" value="GatB domain, N-terminal subdomain"/>
    <property type="match status" value="1"/>
</dbReference>
<dbReference type="InterPro" id="IPR042114">
    <property type="entry name" value="GatB_C_1"/>
</dbReference>
<dbReference type="GO" id="GO:0050567">
    <property type="term" value="F:glutaminyl-tRNA synthase (glutamine-hydrolyzing) activity"/>
    <property type="evidence" value="ECO:0007669"/>
    <property type="project" value="UniProtKB-UniRule"/>
</dbReference>
<keyword evidence="3 10" id="KW-0436">Ligase</keyword>
<comment type="catalytic activity">
    <reaction evidence="9 10">
        <text>L-glutamyl-tRNA(Gln) + L-glutamine + ATP + H2O = L-glutaminyl-tRNA(Gln) + L-glutamate + ADP + phosphate + H(+)</text>
        <dbReference type="Rhea" id="RHEA:17521"/>
        <dbReference type="Rhea" id="RHEA-COMP:9681"/>
        <dbReference type="Rhea" id="RHEA-COMP:9684"/>
        <dbReference type="ChEBI" id="CHEBI:15377"/>
        <dbReference type="ChEBI" id="CHEBI:15378"/>
        <dbReference type="ChEBI" id="CHEBI:29985"/>
        <dbReference type="ChEBI" id="CHEBI:30616"/>
        <dbReference type="ChEBI" id="CHEBI:43474"/>
        <dbReference type="ChEBI" id="CHEBI:58359"/>
        <dbReference type="ChEBI" id="CHEBI:78520"/>
        <dbReference type="ChEBI" id="CHEBI:78521"/>
        <dbReference type="ChEBI" id="CHEBI:456216"/>
    </reaction>
</comment>